<dbReference type="Gene3D" id="3.30.700.10">
    <property type="entry name" value="Glycoprotein, Type 4 Pilin"/>
    <property type="match status" value="1"/>
</dbReference>
<dbReference type="Pfam" id="PF00114">
    <property type="entry name" value="Pilin"/>
    <property type="match status" value="1"/>
</dbReference>
<evidence type="ECO:0000256" key="1">
    <source>
        <dbReference type="ARBA" id="ARBA00005233"/>
    </source>
</evidence>
<organism evidence="5 6">
    <name type="scientific">Rubrivivax gelatinosus (strain NBRC 100245 / IL144)</name>
    <dbReference type="NCBI Taxonomy" id="983917"/>
    <lineage>
        <taxon>Bacteria</taxon>
        <taxon>Pseudomonadati</taxon>
        <taxon>Pseudomonadota</taxon>
        <taxon>Betaproteobacteria</taxon>
        <taxon>Burkholderiales</taxon>
        <taxon>Sphaerotilaceae</taxon>
        <taxon>Rubrivivax</taxon>
    </lineage>
</organism>
<evidence type="ECO:0000256" key="4">
    <source>
        <dbReference type="SAM" id="Phobius"/>
    </source>
</evidence>
<dbReference type="PATRIC" id="fig|983917.3.peg.4529"/>
<dbReference type="InterPro" id="IPR045584">
    <property type="entry name" value="Pilin-like"/>
</dbReference>
<evidence type="ECO:0000256" key="2">
    <source>
        <dbReference type="ARBA" id="ARBA00022481"/>
    </source>
</evidence>
<dbReference type="PANTHER" id="PTHR30093:SF34">
    <property type="entry name" value="PREPILIN PEPTIDASE-DEPENDENT PROTEIN D"/>
    <property type="match status" value="1"/>
</dbReference>
<proteinExistence type="inferred from homology"/>
<dbReference type="STRING" id="983917.RGE_46470"/>
<dbReference type="NCBIfam" id="TIGR02532">
    <property type="entry name" value="IV_pilin_GFxxxE"/>
    <property type="match status" value="1"/>
</dbReference>
<evidence type="ECO:0000313" key="6">
    <source>
        <dbReference type="Proteomes" id="UP000007883"/>
    </source>
</evidence>
<name>I0HY93_RUBGI</name>
<protein>
    <submittedName>
        <fullName evidence="5">Fimbrial protein, type IV pilin, PilE</fullName>
    </submittedName>
</protein>
<comment type="similarity">
    <text evidence="1 3">Belongs to the N-Me-Phe pilin family.</text>
</comment>
<accession>I0HY93</accession>
<keyword evidence="4" id="KW-1133">Transmembrane helix</keyword>
<dbReference type="GO" id="GO:0007155">
    <property type="term" value="P:cell adhesion"/>
    <property type="evidence" value="ECO:0007669"/>
    <property type="project" value="InterPro"/>
</dbReference>
<gene>
    <name evidence="5" type="primary">pilE</name>
    <name evidence="5" type="ordered locus">RGE_46470</name>
</gene>
<dbReference type="AlphaFoldDB" id="I0HY93"/>
<evidence type="ECO:0000256" key="3">
    <source>
        <dbReference type="RuleBase" id="RU000389"/>
    </source>
</evidence>
<dbReference type="InterPro" id="IPR001082">
    <property type="entry name" value="Pilin"/>
</dbReference>
<dbReference type="RefSeq" id="WP_014430828.1">
    <property type="nucleotide sequence ID" value="NC_017075.1"/>
</dbReference>
<dbReference type="InterPro" id="IPR012902">
    <property type="entry name" value="N_methyl_site"/>
</dbReference>
<keyword evidence="6" id="KW-1185">Reference proteome</keyword>
<keyword evidence="4" id="KW-0812">Transmembrane</keyword>
<dbReference type="Proteomes" id="UP000007883">
    <property type="component" value="Chromosome"/>
</dbReference>
<reference evidence="5 6" key="1">
    <citation type="journal article" date="2012" name="J. Bacteriol.">
        <title>Complete genome sequence of phototrophic betaproteobacterium Rubrivivax gelatinosus IL144.</title>
        <authorList>
            <person name="Nagashima S."/>
            <person name="Kamimura A."/>
            <person name="Shimizu T."/>
            <person name="Nakamura-isaki S."/>
            <person name="Aono E."/>
            <person name="Sakamoto K."/>
            <person name="Ichikawa N."/>
            <person name="Nakazawa H."/>
            <person name="Sekine M."/>
            <person name="Yamazaki S."/>
            <person name="Fujita N."/>
            <person name="Shimada K."/>
            <person name="Hanada S."/>
            <person name="Nagashima K.V.P."/>
        </authorList>
    </citation>
    <scope>NUCLEOTIDE SEQUENCE [LARGE SCALE GENOMIC DNA]</scope>
    <source>
        <strain evidence="6">NBRC 100245 / IL144</strain>
    </source>
</reference>
<keyword evidence="4" id="KW-0472">Membrane</keyword>
<dbReference type="eggNOG" id="COG4969">
    <property type="taxonomic scope" value="Bacteria"/>
</dbReference>
<sequence>MKRVQQGFTLIELMIVVAIIGILAAVALPAYQDYTVKAKVSEVVLAASTCRTAITEAVQTSSGSLPSADNSWGCESSSSTSKYVASVETKGSSGKIRVTTQNLPVTGHVILVPTISGNLVTEWACGTSDTAFKKYLPGSCKSDQTW</sequence>
<keyword evidence="3" id="KW-0281">Fimbrium</keyword>
<keyword evidence="2" id="KW-0488">Methylation</keyword>
<dbReference type="PANTHER" id="PTHR30093">
    <property type="entry name" value="GENERAL SECRETION PATHWAY PROTEIN G"/>
    <property type="match status" value="1"/>
</dbReference>
<evidence type="ECO:0000313" key="5">
    <source>
        <dbReference type="EMBL" id="BAL97980.1"/>
    </source>
</evidence>
<dbReference type="GO" id="GO:0009289">
    <property type="term" value="C:pilus"/>
    <property type="evidence" value="ECO:0007669"/>
    <property type="project" value="InterPro"/>
</dbReference>
<feature type="transmembrane region" description="Helical" evidence="4">
    <location>
        <begin position="7"/>
        <end position="31"/>
    </location>
</feature>
<dbReference type="SUPFAM" id="SSF54523">
    <property type="entry name" value="Pili subunits"/>
    <property type="match status" value="1"/>
</dbReference>
<dbReference type="PROSITE" id="PS00409">
    <property type="entry name" value="PROKAR_NTER_METHYL"/>
    <property type="match status" value="1"/>
</dbReference>
<dbReference type="EMBL" id="AP012320">
    <property type="protein sequence ID" value="BAL97980.1"/>
    <property type="molecule type" value="Genomic_DNA"/>
</dbReference>
<dbReference type="Pfam" id="PF07963">
    <property type="entry name" value="N_methyl"/>
    <property type="match status" value="1"/>
</dbReference>
<dbReference type="KEGG" id="rge:RGE_46470"/>
<dbReference type="HOGENOM" id="CLU_091705_4_0_4"/>